<evidence type="ECO:0000256" key="2">
    <source>
        <dbReference type="ARBA" id="ARBA00013147"/>
    </source>
</evidence>
<proteinExistence type="predicted"/>
<organism evidence="10 11">
    <name type="scientific">Candidatus Sysuiplasma superficiale</name>
    <dbReference type="NCBI Taxonomy" id="2823368"/>
    <lineage>
        <taxon>Archaea</taxon>
        <taxon>Methanobacteriati</taxon>
        <taxon>Thermoplasmatota</taxon>
        <taxon>Thermoplasmata</taxon>
        <taxon>Candidatus Sysuiplasmatales</taxon>
        <taxon>Candidatus Sysuiplasmataceae</taxon>
        <taxon>Candidatus Sysuiplasma</taxon>
    </lineage>
</organism>
<dbReference type="NCBIfam" id="NF008865">
    <property type="entry name" value="PRK11898.1"/>
    <property type="match status" value="1"/>
</dbReference>
<dbReference type="EMBL" id="JAGVSJ010000010">
    <property type="protein sequence ID" value="MBX8631859.1"/>
    <property type="molecule type" value="Genomic_DNA"/>
</dbReference>
<accession>A0A8J8CDN6</accession>
<keyword evidence="3" id="KW-0028">Amino-acid biosynthesis</keyword>
<dbReference type="SUPFAM" id="SSF53850">
    <property type="entry name" value="Periplasmic binding protein-like II"/>
    <property type="match status" value="1"/>
</dbReference>
<gene>
    <name evidence="10" type="primary">pheA</name>
    <name evidence="9" type="ORF">J9259_04995</name>
    <name evidence="10" type="ORF">KIY12_08470</name>
</gene>
<dbReference type="PROSITE" id="PS00858">
    <property type="entry name" value="PREPHENATE_DEHYDR_2"/>
    <property type="match status" value="1"/>
</dbReference>
<evidence type="ECO:0000256" key="6">
    <source>
        <dbReference type="ARBA" id="ARBA00023239"/>
    </source>
</evidence>
<evidence type="ECO:0000313" key="9">
    <source>
        <dbReference type="EMBL" id="MBX8631859.1"/>
    </source>
</evidence>
<dbReference type="GO" id="GO:0009094">
    <property type="term" value="P:L-phenylalanine biosynthetic process"/>
    <property type="evidence" value="ECO:0007669"/>
    <property type="project" value="UniProtKB-UniPathway"/>
</dbReference>
<dbReference type="UniPathway" id="UPA00121">
    <property type="reaction ID" value="UER00345"/>
</dbReference>
<dbReference type="Pfam" id="PF00800">
    <property type="entry name" value="PDT"/>
    <property type="match status" value="1"/>
</dbReference>
<dbReference type="PANTHER" id="PTHR21022:SF19">
    <property type="entry name" value="PREPHENATE DEHYDRATASE-RELATED"/>
    <property type="match status" value="1"/>
</dbReference>
<dbReference type="Proteomes" id="UP000750197">
    <property type="component" value="Unassembled WGS sequence"/>
</dbReference>
<sequence length="280" mass="30477">MGLGIKKVGFQGEHGAFSEKAALGYFGNEIEAVPCLTVGDVFEKISTGEIDFGAVPVENTIGGNIYETYDSLAEGNATVIGEIFLKIEHSLIGFPGTSISDLRHIYSHPQAIEQCREFLNGLNARKVSVYDTAGAVRKIKEEGIRDSAAIADASVAAAYGLDVLRKGIEGRGPNLTRFLIVSKKQSVAGPEGEPAKTSLCFAVKHSPGSLYRAIRPFAERKINLTKIESRPRNSSPWEYYFFLDFEGSIGLEECAKAVAEMRAEAEYVKILGSYRRGEVK</sequence>
<dbReference type="InterPro" id="IPR002912">
    <property type="entry name" value="ACT_dom"/>
</dbReference>
<comment type="pathway">
    <text evidence="1">Amino-acid biosynthesis; L-phenylalanine biosynthesis; phenylpyruvate from prephenate: step 1/1.</text>
</comment>
<evidence type="ECO:0000259" key="8">
    <source>
        <dbReference type="PROSITE" id="PS51671"/>
    </source>
</evidence>
<feature type="domain" description="Prephenate dehydratase" evidence="7">
    <location>
        <begin position="7"/>
        <end position="183"/>
    </location>
</feature>
<evidence type="ECO:0000256" key="3">
    <source>
        <dbReference type="ARBA" id="ARBA00022605"/>
    </source>
</evidence>
<protein>
    <recommendedName>
        <fullName evidence="2">prephenate dehydratase</fullName>
        <ecNumber evidence="2">4.2.1.51</ecNumber>
    </recommendedName>
</protein>
<comment type="caution">
    <text evidence="10">The sequence shown here is derived from an EMBL/GenBank/DDBJ whole genome shotgun (WGS) entry which is preliminary data.</text>
</comment>
<reference evidence="10" key="1">
    <citation type="submission" date="2021-05" db="EMBL/GenBank/DDBJ databases">
        <title>Genomic insights into ecological role and evolution of a novel Thermoplasmata order Candidatus Sysuiplasmatales.</title>
        <authorList>
            <person name="Yuan Y."/>
        </authorList>
    </citation>
    <scope>NUCLEOTIDE SEQUENCE</scope>
    <source>
        <strain evidence="10">TUT19-bin139</strain>
        <strain evidence="9">YP2-bin.285</strain>
    </source>
</reference>
<dbReference type="GO" id="GO:0005737">
    <property type="term" value="C:cytoplasm"/>
    <property type="evidence" value="ECO:0007669"/>
    <property type="project" value="TreeGrafter"/>
</dbReference>
<evidence type="ECO:0000256" key="4">
    <source>
        <dbReference type="ARBA" id="ARBA00023141"/>
    </source>
</evidence>
<dbReference type="PANTHER" id="PTHR21022">
    <property type="entry name" value="PREPHENATE DEHYDRATASE P PROTEIN"/>
    <property type="match status" value="1"/>
</dbReference>
<dbReference type="InterPro" id="IPR008242">
    <property type="entry name" value="Chor_mutase/pphenate_deHydtase"/>
</dbReference>
<dbReference type="CDD" id="cd13631">
    <property type="entry name" value="PBP2_Ct-PDT_like"/>
    <property type="match status" value="1"/>
</dbReference>
<dbReference type="SUPFAM" id="SSF55021">
    <property type="entry name" value="ACT-like"/>
    <property type="match status" value="1"/>
</dbReference>
<dbReference type="EC" id="4.2.1.51" evidence="2"/>
<dbReference type="Proteomes" id="UP000716004">
    <property type="component" value="Unassembled WGS sequence"/>
</dbReference>
<evidence type="ECO:0000256" key="5">
    <source>
        <dbReference type="ARBA" id="ARBA00023222"/>
    </source>
</evidence>
<dbReference type="PROSITE" id="PS51171">
    <property type="entry name" value="PREPHENATE_DEHYDR_3"/>
    <property type="match status" value="1"/>
</dbReference>
<dbReference type="PIRSF" id="PIRSF001500">
    <property type="entry name" value="Chor_mut_pdt_Ppr"/>
    <property type="match status" value="1"/>
</dbReference>
<dbReference type="EMBL" id="JAHEAC010000094">
    <property type="protein sequence ID" value="MBX8644739.1"/>
    <property type="molecule type" value="Genomic_DNA"/>
</dbReference>
<dbReference type="PROSITE" id="PS51671">
    <property type="entry name" value="ACT"/>
    <property type="match status" value="1"/>
</dbReference>
<dbReference type="GO" id="GO:0004664">
    <property type="term" value="F:prephenate dehydratase activity"/>
    <property type="evidence" value="ECO:0007669"/>
    <property type="project" value="UniProtKB-EC"/>
</dbReference>
<feature type="domain" description="ACT" evidence="8">
    <location>
        <begin position="198"/>
        <end position="275"/>
    </location>
</feature>
<evidence type="ECO:0000256" key="1">
    <source>
        <dbReference type="ARBA" id="ARBA00004741"/>
    </source>
</evidence>
<dbReference type="AlphaFoldDB" id="A0A8J8CDN6"/>
<evidence type="ECO:0000313" key="11">
    <source>
        <dbReference type="Proteomes" id="UP000750197"/>
    </source>
</evidence>
<dbReference type="Gene3D" id="3.30.70.260">
    <property type="match status" value="1"/>
</dbReference>
<evidence type="ECO:0000259" key="7">
    <source>
        <dbReference type="PROSITE" id="PS51171"/>
    </source>
</evidence>
<dbReference type="CDD" id="cd04905">
    <property type="entry name" value="ACT_CM-PDT"/>
    <property type="match status" value="1"/>
</dbReference>
<name>A0A8J8CDN6_9ARCH</name>
<dbReference type="Gene3D" id="3.40.190.10">
    <property type="entry name" value="Periplasmic binding protein-like II"/>
    <property type="match status" value="2"/>
</dbReference>
<dbReference type="InterPro" id="IPR001086">
    <property type="entry name" value="Preph_deHydtase"/>
</dbReference>
<keyword evidence="5" id="KW-0584">Phenylalanine biosynthesis</keyword>
<keyword evidence="6 10" id="KW-0456">Lyase</keyword>
<evidence type="ECO:0000313" key="10">
    <source>
        <dbReference type="EMBL" id="MBX8644739.1"/>
    </source>
</evidence>
<dbReference type="InterPro" id="IPR018528">
    <property type="entry name" value="Preph_deHydtase_CS"/>
</dbReference>
<keyword evidence="4" id="KW-0057">Aromatic amino acid biosynthesis</keyword>
<dbReference type="InterPro" id="IPR045865">
    <property type="entry name" value="ACT-like_dom_sf"/>
</dbReference>